<keyword evidence="2" id="KW-0732">Signal</keyword>
<evidence type="ECO:0000256" key="2">
    <source>
        <dbReference type="SAM" id="SignalP"/>
    </source>
</evidence>
<evidence type="ECO:0000313" key="4">
    <source>
        <dbReference type="Proteomes" id="UP001200470"/>
    </source>
</evidence>
<accession>A0ABS9CG64</accession>
<dbReference type="EMBL" id="JADYTN010000016">
    <property type="protein sequence ID" value="MCF2564068.1"/>
    <property type="molecule type" value="Genomic_DNA"/>
</dbReference>
<feature type="region of interest" description="Disordered" evidence="1">
    <location>
        <begin position="62"/>
        <end position="87"/>
    </location>
</feature>
<organism evidence="3 4">
    <name type="scientific">Xylanibacter brevis</name>
    <dbReference type="NCBI Taxonomy" id="83231"/>
    <lineage>
        <taxon>Bacteria</taxon>
        <taxon>Pseudomonadati</taxon>
        <taxon>Bacteroidota</taxon>
        <taxon>Bacteroidia</taxon>
        <taxon>Bacteroidales</taxon>
        <taxon>Prevotellaceae</taxon>
        <taxon>Xylanibacter</taxon>
    </lineage>
</organism>
<feature type="compositionally biased region" description="Low complexity" evidence="1">
    <location>
        <begin position="173"/>
        <end position="189"/>
    </location>
</feature>
<feature type="region of interest" description="Disordered" evidence="1">
    <location>
        <begin position="119"/>
        <end position="247"/>
    </location>
</feature>
<gene>
    <name evidence="3" type="ORF">I6E12_08080</name>
</gene>
<name>A0ABS9CG64_9BACT</name>
<dbReference type="RefSeq" id="WP_301638207.1">
    <property type="nucleotide sequence ID" value="NZ_JADYTN010000016.1"/>
</dbReference>
<protein>
    <submittedName>
        <fullName evidence="3">Uncharacterized protein</fullName>
    </submittedName>
</protein>
<feature type="compositionally biased region" description="Low complexity" evidence="1">
    <location>
        <begin position="195"/>
        <end position="211"/>
    </location>
</feature>
<comment type="caution">
    <text evidence="3">The sequence shown here is derived from an EMBL/GenBank/DDBJ whole genome shotgun (WGS) entry which is preliminary data.</text>
</comment>
<evidence type="ECO:0000256" key="1">
    <source>
        <dbReference type="SAM" id="MobiDB-lite"/>
    </source>
</evidence>
<feature type="chain" id="PRO_5046780083" evidence="2">
    <location>
        <begin position="20"/>
        <end position="610"/>
    </location>
</feature>
<proteinExistence type="predicted"/>
<dbReference type="Proteomes" id="UP001200470">
    <property type="component" value="Unassembled WGS sequence"/>
</dbReference>
<evidence type="ECO:0000313" key="3">
    <source>
        <dbReference type="EMBL" id="MCF2564068.1"/>
    </source>
</evidence>
<reference evidence="3 4" key="1">
    <citation type="submission" date="2020-12" db="EMBL/GenBank/DDBJ databases">
        <title>Whole genome sequences of gut porcine anaerobes.</title>
        <authorList>
            <person name="Kubasova T."/>
            <person name="Jahodarova E."/>
            <person name="Rychlik I."/>
        </authorList>
    </citation>
    <scope>NUCLEOTIDE SEQUENCE [LARGE SCALE GENOMIC DNA]</scope>
    <source>
        <strain evidence="3 4">An925</strain>
    </source>
</reference>
<keyword evidence="4" id="KW-1185">Reference proteome</keyword>
<sequence>MKRLVFLAVTALASIPLSAQVVTDDFDKFIQEENASFDKFIDDANKEFIEFLRHPWKKAEAKKPVERHTKPEPPKPVIYDEQKHPEDTPPVELTIKDILNQTTIEGQQRPTVEVKNVDQLTFDKPTPKPQPKLTPKPTVIVAKQNTPTIIGGNTPKAEPAKPQATPVKPQPVAPKAEPTTPAKPQATPVKPQPVAPKAEPTTPAKPQATPVKPQPVAPKAEPTTPAKPQTTPVKPQPKPKAKPAMQSSLQKEFYPSVAINYCNTKLYIDASMKGVINITSSQECAVADGYEALCRSNYKPLIANCQQAQKDFRLNDWGVFLFVKTAAEALCNDENSCIVMQQFLLNELGYRAKMARRGDRNQLLLFVATDCMVYGHPYFTKEGLNYYNINGTEACTFYMCNQDSKKAKTPVAMRLNNVPALNSGMVSRQRTNKAGNVSVSVNVSKSLMDFYASMPQCDYGVYAKAPVAGSLAQEVLGTLRPLVQGKSEVDAANLLLNFVQTGFKYATDEEQFGFEKPFFVEELFYYPACDCEDRSVLFGWLVRELLGLDVVYLDYPNHIATAVQFKGDVKGDFLTVDGKRYTVCDPTYIGASIGMTMPNLRSAGVSILRY</sequence>
<feature type="signal peptide" evidence="2">
    <location>
        <begin position="1"/>
        <end position="19"/>
    </location>
</feature>
<feature type="compositionally biased region" description="Low complexity" evidence="1">
    <location>
        <begin position="217"/>
        <end position="233"/>
    </location>
</feature>